<proteinExistence type="predicted"/>
<accession>A0AAN8RFB2</accession>
<protein>
    <submittedName>
        <fullName evidence="2">Uncharacterized protein</fullName>
    </submittedName>
</protein>
<comment type="caution">
    <text evidence="2">The sequence shown here is derived from an EMBL/GenBank/DDBJ whole genome shotgun (WGS) entry which is preliminary data.</text>
</comment>
<evidence type="ECO:0000313" key="3">
    <source>
        <dbReference type="Proteomes" id="UP001313282"/>
    </source>
</evidence>
<feature type="compositionally biased region" description="Polar residues" evidence="1">
    <location>
        <begin position="136"/>
        <end position="146"/>
    </location>
</feature>
<feature type="region of interest" description="Disordered" evidence="1">
    <location>
        <begin position="121"/>
        <end position="146"/>
    </location>
</feature>
<gene>
    <name evidence="2" type="ORF">TWF718_009831</name>
</gene>
<organism evidence="2 3">
    <name type="scientific">Orbilia javanica</name>
    <dbReference type="NCBI Taxonomy" id="47235"/>
    <lineage>
        <taxon>Eukaryota</taxon>
        <taxon>Fungi</taxon>
        <taxon>Dikarya</taxon>
        <taxon>Ascomycota</taxon>
        <taxon>Pezizomycotina</taxon>
        <taxon>Orbiliomycetes</taxon>
        <taxon>Orbiliales</taxon>
        <taxon>Orbiliaceae</taxon>
        <taxon>Orbilia</taxon>
    </lineage>
</organism>
<reference evidence="2 3" key="1">
    <citation type="submission" date="2019-10" db="EMBL/GenBank/DDBJ databases">
        <authorList>
            <person name="Palmer J.M."/>
        </authorList>
    </citation>
    <scope>NUCLEOTIDE SEQUENCE [LARGE SCALE GENOMIC DNA]</scope>
    <source>
        <strain evidence="2 3">TWF718</strain>
    </source>
</reference>
<evidence type="ECO:0000256" key="1">
    <source>
        <dbReference type="SAM" id="MobiDB-lite"/>
    </source>
</evidence>
<evidence type="ECO:0000313" key="2">
    <source>
        <dbReference type="EMBL" id="KAK6337045.1"/>
    </source>
</evidence>
<name>A0AAN8RFB2_9PEZI</name>
<dbReference type="Proteomes" id="UP001313282">
    <property type="component" value="Unassembled WGS sequence"/>
</dbReference>
<sequence>MSFLESHLPALLNGKAFKTRTNLWGTLSMDIFDARTPISQTEVDKILWCLNEEMVTLLGAEISFEIYGRFSDHDSFRTLGEPDRVFAIGDDPTAIPETKLTVEWRKRWDFPTLLDMITQVNERRGDTDSRGGGSGNNIMSHRQSDF</sequence>
<dbReference type="EMBL" id="JAVHNR010000007">
    <property type="protein sequence ID" value="KAK6337045.1"/>
    <property type="molecule type" value="Genomic_DNA"/>
</dbReference>
<keyword evidence="3" id="KW-1185">Reference proteome</keyword>
<dbReference type="AlphaFoldDB" id="A0AAN8RFB2"/>